<evidence type="ECO:0000256" key="3">
    <source>
        <dbReference type="ARBA" id="ARBA00022857"/>
    </source>
</evidence>
<evidence type="ECO:0000256" key="1">
    <source>
        <dbReference type="ARBA" id="ARBA00009986"/>
    </source>
</evidence>
<comment type="similarity">
    <text evidence="1">Belongs to the aldehyde dehydrogenase family.</text>
</comment>
<dbReference type="NCBIfam" id="NF006915">
    <property type="entry name" value="PRK09406.1"/>
    <property type="match status" value="1"/>
</dbReference>
<dbReference type="RefSeq" id="WP_083116029.1">
    <property type="nucleotide sequence ID" value="NZ_JACKTS010000018.1"/>
</dbReference>
<dbReference type="InterPro" id="IPR016161">
    <property type="entry name" value="Ald_DH/histidinol_DH"/>
</dbReference>
<dbReference type="InterPro" id="IPR016163">
    <property type="entry name" value="Ald_DH_C"/>
</dbReference>
<keyword evidence="2" id="KW-0816">Tricarboxylic acid cycle</keyword>
<dbReference type="FunFam" id="3.40.309.10:FF:000010">
    <property type="entry name" value="Gamma-aminobutyraldehyde dehydrogenase"/>
    <property type="match status" value="1"/>
</dbReference>
<dbReference type="OrthoDB" id="6882680at2"/>
<dbReference type="GO" id="GO:0004777">
    <property type="term" value="F:succinate-semialdehyde dehydrogenase (NAD+) activity"/>
    <property type="evidence" value="ECO:0007669"/>
    <property type="project" value="TreeGrafter"/>
</dbReference>
<keyword evidence="4" id="KW-0560">Oxidoreductase</keyword>
<reference evidence="6 7" key="1">
    <citation type="submission" date="2017-02" db="EMBL/GenBank/DDBJ databases">
        <title>The new phylogeny of genus Mycobacterium.</title>
        <authorList>
            <person name="Tortoli E."/>
            <person name="Trovato A."/>
            <person name="Cirillo D.M."/>
        </authorList>
    </citation>
    <scope>NUCLEOTIDE SEQUENCE [LARGE SCALE GENOMIC DNA]</scope>
    <source>
        <strain evidence="6 7">DSM 45057</strain>
    </source>
</reference>
<keyword evidence="3" id="KW-0521">NADP</keyword>
<dbReference type="EMBL" id="MVHE01000078">
    <property type="protein sequence ID" value="ORA11684.1"/>
    <property type="molecule type" value="Genomic_DNA"/>
</dbReference>
<dbReference type="InterPro" id="IPR015590">
    <property type="entry name" value="Aldehyde_DH_dom"/>
</dbReference>
<dbReference type="PANTHER" id="PTHR43217:SF1">
    <property type="entry name" value="SUCCINATE SEMIALDEHYDE DEHYDROGENASE [NAD(P)+] SAD"/>
    <property type="match status" value="1"/>
</dbReference>
<evidence type="ECO:0000256" key="2">
    <source>
        <dbReference type="ARBA" id="ARBA00022532"/>
    </source>
</evidence>
<evidence type="ECO:0000313" key="6">
    <source>
        <dbReference type="EMBL" id="ORA11684.1"/>
    </source>
</evidence>
<proteinExistence type="inferred from homology"/>
<dbReference type="Pfam" id="PF00171">
    <property type="entry name" value="Aldedh"/>
    <property type="match status" value="1"/>
</dbReference>
<accession>A0A1W9ZC11</accession>
<evidence type="ECO:0000313" key="7">
    <source>
        <dbReference type="Proteomes" id="UP000192284"/>
    </source>
</evidence>
<comment type="caution">
    <text evidence="6">The sequence shown here is derived from an EMBL/GenBank/DDBJ whole genome shotgun (WGS) entry which is preliminary data.</text>
</comment>
<dbReference type="PANTHER" id="PTHR43217">
    <property type="entry name" value="SUCCINATE SEMIALDEHYDE DEHYDROGENASE [NAD(P)+] SAD"/>
    <property type="match status" value="1"/>
</dbReference>
<gene>
    <name evidence="6" type="ORF">BST12_25620</name>
</gene>
<dbReference type="GO" id="GO:0004030">
    <property type="term" value="F:aldehyde dehydrogenase [NAD(P)+] activity"/>
    <property type="evidence" value="ECO:0007669"/>
    <property type="project" value="InterPro"/>
</dbReference>
<dbReference type="PROSITE" id="PS00070">
    <property type="entry name" value="ALDEHYDE_DEHYDR_CYS"/>
    <property type="match status" value="1"/>
</dbReference>
<dbReference type="Proteomes" id="UP000192284">
    <property type="component" value="Unassembled WGS sequence"/>
</dbReference>
<dbReference type="AlphaFoldDB" id="A0A1W9ZC11"/>
<dbReference type="GO" id="GO:0006099">
    <property type="term" value="P:tricarboxylic acid cycle"/>
    <property type="evidence" value="ECO:0007669"/>
    <property type="project" value="UniProtKB-KW"/>
</dbReference>
<dbReference type="Gene3D" id="3.40.605.10">
    <property type="entry name" value="Aldehyde Dehydrogenase, Chain A, domain 1"/>
    <property type="match status" value="1"/>
</dbReference>
<feature type="domain" description="Aldehyde dehydrogenase" evidence="5">
    <location>
        <begin position="3"/>
        <end position="455"/>
    </location>
</feature>
<dbReference type="Gene3D" id="3.40.309.10">
    <property type="entry name" value="Aldehyde Dehydrogenase, Chain A, domain 2"/>
    <property type="match status" value="1"/>
</dbReference>
<sequence length="458" mass="48849">MPIATINPATGETVKTFTPATDDEVDAAIARAYERFLDYRHSTTFAQRAEWANATADLLDAEAAQTAAIMTLEMGKTLAAAEAEVHKCAKGFRYYAEQAEALLADEPADPGKVNASKAYTRWQPLGVVLAVMPWNFPLWQAVRFAAPALMAGNVGILKHASNVPQCALYLADVIGRGGFPDGCFQTLLVPSSAVERILRDPRVAAATLTGSEPAGQSVGAIAGDEIKPTVLELGGSDPFIVMPSADLDAAVKTAVTGRVQNNGQSCIAAKRFIVHTDIYDEFLDKFVARMEALKVGDPTDPDTDVGPLATESGRDEVAQQVEDAAAAGAVIRCGGKRLDRPGWFYPPTVVSDITKDMALYTEEVFGPVASVYRTADVDEAIEIANATTFGLGSNAWTQDEAEQERFIDGIEAGAVFINGMTVSYPELPFGGVKRSGYGRELAALGIREFCNAKTVWVG</sequence>
<protein>
    <submittedName>
        <fullName evidence="6">NADP-dependent succinic semialdehyde dehydrogenase</fullName>
    </submittedName>
</protein>
<dbReference type="InterPro" id="IPR016162">
    <property type="entry name" value="Ald_DH_N"/>
</dbReference>
<dbReference type="SUPFAM" id="SSF53720">
    <property type="entry name" value="ALDH-like"/>
    <property type="match status" value="1"/>
</dbReference>
<keyword evidence="7" id="KW-1185">Reference proteome</keyword>
<dbReference type="CDD" id="cd07100">
    <property type="entry name" value="ALDH_SSADH1_GabD1"/>
    <property type="match status" value="1"/>
</dbReference>
<evidence type="ECO:0000259" key="5">
    <source>
        <dbReference type="Pfam" id="PF00171"/>
    </source>
</evidence>
<dbReference type="InterPro" id="IPR047110">
    <property type="entry name" value="GABD/Sad-like"/>
</dbReference>
<organism evidence="6 7">
    <name type="scientific">Mycobacterium angelicum</name>
    <dbReference type="NCBI Taxonomy" id="470074"/>
    <lineage>
        <taxon>Bacteria</taxon>
        <taxon>Bacillati</taxon>
        <taxon>Actinomycetota</taxon>
        <taxon>Actinomycetes</taxon>
        <taxon>Mycobacteriales</taxon>
        <taxon>Mycobacteriaceae</taxon>
        <taxon>Mycobacterium</taxon>
    </lineage>
</organism>
<dbReference type="InterPro" id="IPR016160">
    <property type="entry name" value="Ald_DH_CS_CYS"/>
</dbReference>
<dbReference type="FunFam" id="3.40.605.10:FF:000012">
    <property type="entry name" value="NAD-dependent succinate-semialdehyde dehydrogenase"/>
    <property type="match status" value="1"/>
</dbReference>
<evidence type="ECO:0000256" key="4">
    <source>
        <dbReference type="ARBA" id="ARBA00023002"/>
    </source>
</evidence>
<name>A0A1W9ZC11_MYCAN</name>
<dbReference type="InterPro" id="IPR044148">
    <property type="entry name" value="ALDH_GabD1-like"/>
</dbReference>